<protein>
    <submittedName>
        <fullName evidence="5">EB domain,Low-density lipoprotein (LDL) receptor class A repeat,Low-density lipoprotein (LDL) receptor</fullName>
    </submittedName>
</protein>
<dbReference type="Gene3D" id="4.10.400.10">
    <property type="entry name" value="Low-density Lipoprotein Receptor"/>
    <property type="match status" value="4"/>
</dbReference>
<keyword evidence="1 2" id="KW-1015">Disulfide bond</keyword>
<dbReference type="PROSITE" id="PS01209">
    <property type="entry name" value="LDLRA_1"/>
    <property type="match status" value="2"/>
</dbReference>
<dbReference type="SMART" id="SM00192">
    <property type="entry name" value="LDLa"/>
    <property type="match status" value="4"/>
</dbReference>
<dbReference type="Proteomes" id="UP000325440">
    <property type="component" value="Unassembled WGS sequence"/>
</dbReference>
<feature type="disulfide bond" evidence="2">
    <location>
        <begin position="544"/>
        <end position="562"/>
    </location>
</feature>
<dbReference type="PRINTS" id="PR00261">
    <property type="entry name" value="LDLRECEPTOR"/>
</dbReference>
<evidence type="ECO:0000313" key="6">
    <source>
        <dbReference type="Proteomes" id="UP000325440"/>
    </source>
</evidence>
<dbReference type="AlphaFoldDB" id="A0A5E4N4T2"/>
<evidence type="ECO:0000313" key="5">
    <source>
        <dbReference type="EMBL" id="VVC38122.1"/>
    </source>
</evidence>
<dbReference type="InterPro" id="IPR036055">
    <property type="entry name" value="LDL_receptor-like_sf"/>
</dbReference>
<dbReference type="Pfam" id="PF00057">
    <property type="entry name" value="Ldl_recept_a"/>
    <property type="match status" value="2"/>
</dbReference>
<evidence type="ECO:0000256" key="3">
    <source>
        <dbReference type="SAM" id="MobiDB-lite"/>
    </source>
</evidence>
<keyword evidence="5" id="KW-0675">Receptor</keyword>
<dbReference type="PANTHER" id="PTHR39069">
    <property type="entry name" value="ECDYSONE-INDUCIBLE GENE E1, ISOFORM A"/>
    <property type="match status" value="1"/>
</dbReference>
<proteinExistence type="predicted"/>
<dbReference type="InterPro" id="IPR023415">
    <property type="entry name" value="LDLR_class-A_CS"/>
</dbReference>
<comment type="caution">
    <text evidence="2">Lacks conserved residue(s) required for the propagation of feature annotation.</text>
</comment>
<feature type="region of interest" description="Disordered" evidence="3">
    <location>
        <begin position="285"/>
        <end position="320"/>
    </location>
</feature>
<feature type="disulfide bond" evidence="2">
    <location>
        <begin position="471"/>
        <end position="489"/>
    </location>
</feature>
<feature type="region of interest" description="Disordered" evidence="3">
    <location>
        <begin position="195"/>
        <end position="231"/>
    </location>
</feature>
<dbReference type="InterPro" id="IPR006149">
    <property type="entry name" value="EB_dom"/>
</dbReference>
<feature type="disulfide bond" evidence="2">
    <location>
        <begin position="441"/>
        <end position="456"/>
    </location>
</feature>
<dbReference type="OrthoDB" id="9991628at2759"/>
<name>A0A5E4N4T2_9HEMI</name>
<accession>A0A5E4N4T2</accession>
<reference evidence="5 6" key="1">
    <citation type="submission" date="2019-08" db="EMBL/GenBank/DDBJ databases">
        <authorList>
            <person name="Alioto T."/>
            <person name="Alioto T."/>
            <person name="Gomez Garrido J."/>
        </authorList>
    </citation>
    <scope>NUCLEOTIDE SEQUENCE [LARGE SCALE GENOMIC DNA]</scope>
</reference>
<dbReference type="PROSITE" id="PS50068">
    <property type="entry name" value="LDLRA_2"/>
    <property type="match status" value="4"/>
</dbReference>
<dbReference type="PANTHER" id="PTHR39069:SF1">
    <property type="entry name" value="ECDYSONE-INDUCIBLE GENE E1, ISOFORM A"/>
    <property type="match status" value="1"/>
</dbReference>
<organism evidence="5 6">
    <name type="scientific">Cinara cedri</name>
    <dbReference type="NCBI Taxonomy" id="506608"/>
    <lineage>
        <taxon>Eukaryota</taxon>
        <taxon>Metazoa</taxon>
        <taxon>Ecdysozoa</taxon>
        <taxon>Arthropoda</taxon>
        <taxon>Hexapoda</taxon>
        <taxon>Insecta</taxon>
        <taxon>Pterygota</taxon>
        <taxon>Neoptera</taxon>
        <taxon>Paraneoptera</taxon>
        <taxon>Hemiptera</taxon>
        <taxon>Sternorrhyncha</taxon>
        <taxon>Aphidomorpha</taxon>
        <taxon>Aphidoidea</taxon>
        <taxon>Aphididae</taxon>
        <taxon>Lachninae</taxon>
        <taxon>Cinara</taxon>
    </lineage>
</organism>
<keyword evidence="6" id="KW-1185">Reference proteome</keyword>
<sequence length="580" mass="63002">MILNFFEICFFVMVIKNFPGPIYGVKLGETCLSNQECGTEFSRCHQESGTCSCLPYYAQVNNTCLQSSLLGFECVVDEQCSLKVANSRCFNNFCECDSKFWQYRRHTCLPPAKLGEVCYSDAHCMLSGEKNKCEFTIPGVFGFCVCNSDFQTDCPPKGKDSTITKPNNSAFGKLDLKKKVPYLKRPWQTGDLRQTTTTTTTSTARPLRPVDRPPLQMPPLKRPMLKPNLTNNGIKTTVIPVTTSTQSSAVFLSSSTTAVPLKHTSTSKPVSSSLPTPSPIKIYLKSPPKDAQNKSQISDNKAPVKVHKKPISNSNTGITLRKGEPKRRISLGFPCVSDVQCMRNDENSRCLHGICDCQSNNKTSDQCSAKTRGCLQNTFQCRSSGKCISWFFVCDGRSGDCGEDDNSDEECSGNQQCPSTTFACRSGNGLRNLCVSRSTRCDGVKNCPFGDDEEGCNVIGHKGCPAYTFQCGDGQCLPEYELCNAVVTCADKSDELDGLCGGGGGGAPTIVGNRTFARPPQPLPPLTRVRGAYRHGPAECPFRCRNGRCRSTAVLCSGRDGCGDGSDESGCSVCKCPAVS</sequence>
<keyword evidence="5" id="KW-0449">Lipoprotein</keyword>
<feature type="disulfide bond" evidence="2">
    <location>
        <begin position="464"/>
        <end position="476"/>
    </location>
</feature>
<gene>
    <name evidence="5" type="ORF">CINCED_3A010401</name>
</gene>
<dbReference type="Pfam" id="PF01683">
    <property type="entry name" value="EB"/>
    <property type="match status" value="1"/>
</dbReference>
<feature type="domain" description="EB" evidence="4">
    <location>
        <begin position="53"/>
        <end position="108"/>
    </location>
</feature>
<dbReference type="CDD" id="cd00112">
    <property type="entry name" value="LDLa"/>
    <property type="match status" value="4"/>
</dbReference>
<dbReference type="SUPFAM" id="SSF57424">
    <property type="entry name" value="LDL receptor-like module"/>
    <property type="match status" value="3"/>
</dbReference>
<dbReference type="InterPro" id="IPR002172">
    <property type="entry name" value="LDrepeatLR_classA_rpt"/>
</dbReference>
<feature type="disulfide bond" evidence="2">
    <location>
        <begin position="556"/>
        <end position="571"/>
    </location>
</feature>
<evidence type="ECO:0000256" key="1">
    <source>
        <dbReference type="ARBA" id="ARBA00023157"/>
    </source>
</evidence>
<evidence type="ECO:0000259" key="4">
    <source>
        <dbReference type="Pfam" id="PF01683"/>
    </source>
</evidence>
<dbReference type="EMBL" id="CABPRJ010001463">
    <property type="protein sequence ID" value="VVC38122.1"/>
    <property type="molecule type" value="Genomic_DNA"/>
</dbReference>
<evidence type="ECO:0000256" key="2">
    <source>
        <dbReference type="PROSITE-ProRule" id="PRU00124"/>
    </source>
</evidence>